<proteinExistence type="predicted"/>
<comment type="caution">
    <text evidence="2">The sequence shown here is derived from an EMBL/GenBank/DDBJ whole genome shotgun (WGS) entry which is preliminary data.</text>
</comment>
<dbReference type="EMBL" id="BAAAPB010000002">
    <property type="protein sequence ID" value="GAA1966639.1"/>
    <property type="molecule type" value="Genomic_DNA"/>
</dbReference>
<evidence type="ECO:0000313" key="3">
    <source>
        <dbReference type="Proteomes" id="UP001500571"/>
    </source>
</evidence>
<name>A0ABP5CNR8_9ACTN</name>
<sequence>MSETAPDVVARDQPKSSSSGSSSAPVEDRKPAAATSAAIVTAAIGHARWIPLRLRAGVSRRVTVSTVSQVAVPIRRDPASWHRDPA</sequence>
<keyword evidence="3" id="KW-1185">Reference proteome</keyword>
<evidence type="ECO:0000313" key="2">
    <source>
        <dbReference type="EMBL" id="GAA1966639.1"/>
    </source>
</evidence>
<gene>
    <name evidence="2" type="ORF">GCM10009798_28790</name>
</gene>
<accession>A0ABP5CNR8</accession>
<feature type="region of interest" description="Disordered" evidence="1">
    <location>
        <begin position="1"/>
        <end position="35"/>
    </location>
</feature>
<evidence type="ECO:0000256" key="1">
    <source>
        <dbReference type="SAM" id="MobiDB-lite"/>
    </source>
</evidence>
<protein>
    <submittedName>
        <fullName evidence="2">Uncharacterized protein</fullName>
    </submittedName>
</protein>
<dbReference type="Proteomes" id="UP001500571">
    <property type="component" value="Unassembled WGS sequence"/>
</dbReference>
<reference evidence="3" key="1">
    <citation type="journal article" date="2019" name="Int. J. Syst. Evol. Microbiol.">
        <title>The Global Catalogue of Microorganisms (GCM) 10K type strain sequencing project: providing services to taxonomists for standard genome sequencing and annotation.</title>
        <authorList>
            <consortium name="The Broad Institute Genomics Platform"/>
            <consortium name="The Broad Institute Genome Sequencing Center for Infectious Disease"/>
            <person name="Wu L."/>
            <person name="Ma J."/>
        </authorList>
    </citation>
    <scope>NUCLEOTIDE SEQUENCE [LARGE SCALE GENOMIC DNA]</scope>
    <source>
        <strain evidence="3">JCM 15309</strain>
    </source>
</reference>
<organism evidence="2 3">
    <name type="scientific">Nocardioides panacihumi</name>
    <dbReference type="NCBI Taxonomy" id="400774"/>
    <lineage>
        <taxon>Bacteria</taxon>
        <taxon>Bacillati</taxon>
        <taxon>Actinomycetota</taxon>
        <taxon>Actinomycetes</taxon>
        <taxon>Propionibacteriales</taxon>
        <taxon>Nocardioidaceae</taxon>
        <taxon>Nocardioides</taxon>
    </lineage>
</organism>